<dbReference type="Gene3D" id="2.160.20.10">
    <property type="entry name" value="Single-stranded right-handed beta-helix, Pectin lyase-like"/>
    <property type="match status" value="1"/>
</dbReference>
<dbReference type="GO" id="GO:0030599">
    <property type="term" value="F:pectinesterase activity"/>
    <property type="evidence" value="ECO:0007669"/>
    <property type="project" value="UniProtKB-EC"/>
</dbReference>
<feature type="chain" id="PRO_5011110190" description="pectinesterase" evidence="6">
    <location>
        <begin position="21"/>
        <end position="321"/>
    </location>
</feature>
<feature type="domain" description="Pectinesterase catalytic" evidence="7">
    <location>
        <begin position="68"/>
        <end position="262"/>
    </location>
</feature>
<dbReference type="AlphaFoldDB" id="A0A0P1BCR0"/>
<keyword evidence="6" id="KW-0732">Signal</keyword>
<evidence type="ECO:0000256" key="6">
    <source>
        <dbReference type="SAM" id="SignalP"/>
    </source>
</evidence>
<evidence type="ECO:0000256" key="4">
    <source>
        <dbReference type="ARBA" id="ARBA00022801"/>
    </source>
</evidence>
<dbReference type="PANTHER" id="PTHR31321">
    <property type="entry name" value="ACYL-COA THIOESTER HYDROLASE YBHC-RELATED"/>
    <property type="match status" value="1"/>
</dbReference>
<keyword evidence="4" id="KW-0378">Hydrolase</keyword>
<evidence type="ECO:0000313" key="9">
    <source>
        <dbReference type="Proteomes" id="UP000054845"/>
    </source>
</evidence>
<evidence type="ECO:0000313" key="8">
    <source>
        <dbReference type="EMBL" id="CEH13164.1"/>
    </source>
</evidence>
<dbReference type="InterPro" id="IPR000070">
    <property type="entry name" value="Pectinesterase_cat"/>
</dbReference>
<proteinExistence type="inferred from homology"/>
<organism evidence="8 9">
    <name type="scientific">Ceraceosorus bombacis</name>
    <dbReference type="NCBI Taxonomy" id="401625"/>
    <lineage>
        <taxon>Eukaryota</taxon>
        <taxon>Fungi</taxon>
        <taxon>Dikarya</taxon>
        <taxon>Basidiomycota</taxon>
        <taxon>Ustilaginomycotina</taxon>
        <taxon>Exobasidiomycetes</taxon>
        <taxon>Ceraceosorales</taxon>
        <taxon>Ceraceosoraceae</taxon>
        <taxon>Ceraceosorus</taxon>
    </lineage>
</organism>
<evidence type="ECO:0000259" key="7">
    <source>
        <dbReference type="Pfam" id="PF01095"/>
    </source>
</evidence>
<dbReference type="InterPro" id="IPR012334">
    <property type="entry name" value="Pectin_lyas_fold"/>
</dbReference>
<dbReference type="Pfam" id="PF01095">
    <property type="entry name" value="Pectinesterase"/>
    <property type="match status" value="1"/>
</dbReference>
<dbReference type="SUPFAM" id="SSF51126">
    <property type="entry name" value="Pectin lyase-like"/>
    <property type="match status" value="1"/>
</dbReference>
<dbReference type="GO" id="GO:0042545">
    <property type="term" value="P:cell wall modification"/>
    <property type="evidence" value="ECO:0007669"/>
    <property type="project" value="InterPro"/>
</dbReference>
<protein>
    <recommendedName>
        <fullName evidence="3">pectinesterase</fullName>
        <ecNumber evidence="3">3.1.1.11</ecNumber>
    </recommendedName>
</protein>
<dbReference type="EC" id="3.1.1.11" evidence="3"/>
<reference evidence="8 9" key="1">
    <citation type="submission" date="2014-09" db="EMBL/GenBank/DDBJ databases">
        <authorList>
            <person name="Magalhaes I.L.F."/>
            <person name="Oliveira U."/>
            <person name="Santos F.R."/>
            <person name="Vidigal T.H.D.A."/>
            <person name="Brescovit A.D."/>
            <person name="Santos A.J."/>
        </authorList>
    </citation>
    <scope>NUCLEOTIDE SEQUENCE [LARGE SCALE GENOMIC DNA]</scope>
</reference>
<comment type="pathway">
    <text evidence="1">Glycan metabolism; pectin degradation; 2-dehydro-3-deoxy-D-gluconate from pectin: step 1/5.</text>
</comment>
<name>A0A0P1BCR0_9BASI</name>
<feature type="signal peptide" evidence="6">
    <location>
        <begin position="1"/>
        <end position="20"/>
    </location>
</feature>
<dbReference type="GO" id="GO:0045490">
    <property type="term" value="P:pectin catabolic process"/>
    <property type="evidence" value="ECO:0007669"/>
    <property type="project" value="UniProtKB-UniPathway"/>
</dbReference>
<evidence type="ECO:0000256" key="1">
    <source>
        <dbReference type="ARBA" id="ARBA00005184"/>
    </source>
</evidence>
<evidence type="ECO:0000256" key="3">
    <source>
        <dbReference type="ARBA" id="ARBA00013229"/>
    </source>
</evidence>
<evidence type="ECO:0000256" key="5">
    <source>
        <dbReference type="ARBA" id="ARBA00023085"/>
    </source>
</evidence>
<sequence>MLLFRRLAVLSLLSCWNVEALPSISPDAAVVSNVAALHAALAKRAPLILLRSGSTFNGQFIVEHACTIVGERSGSAPILTNAAFTTSSNVDSATLYLKAKGMIRLENVHVLNTAEDHNSGQSARGKHPKTPTLAVAVSQSTQAVLVDVKQKSWQDTFLCNGLCLLERGSISGWVDMIYGAGKAFLQGTTIYNRGCGGAIVAWRSTTGGSVVLNDVNIVRANDGFADVKDGTCWLARPWAVDSVVVVQNSNLGTIVNPKLWQANGAGPFSFAKGKTIFAYRGLRGPGYVEQQVDQSLTHHRHDFSLYTTPAIYFNGATWAKV</sequence>
<dbReference type="UniPathway" id="UPA00545">
    <property type="reaction ID" value="UER00823"/>
</dbReference>
<comment type="similarity">
    <text evidence="2">Belongs to the pectinesterase family.</text>
</comment>
<accession>A0A0P1BCR0</accession>
<keyword evidence="5" id="KW-0063">Aspartyl esterase</keyword>
<keyword evidence="9" id="KW-1185">Reference proteome</keyword>
<evidence type="ECO:0000256" key="2">
    <source>
        <dbReference type="ARBA" id="ARBA00008891"/>
    </source>
</evidence>
<dbReference type="Proteomes" id="UP000054845">
    <property type="component" value="Unassembled WGS sequence"/>
</dbReference>
<dbReference type="EMBL" id="CCYA01000206">
    <property type="protein sequence ID" value="CEH13164.1"/>
    <property type="molecule type" value="Genomic_DNA"/>
</dbReference>
<dbReference type="PANTHER" id="PTHR31321:SF137">
    <property type="entry name" value="PECTIN METHYL ESTERASE (EUROFUNG)"/>
    <property type="match status" value="1"/>
</dbReference>
<dbReference type="OrthoDB" id="2019149at2759"/>
<dbReference type="InterPro" id="IPR011050">
    <property type="entry name" value="Pectin_lyase_fold/virulence"/>
</dbReference>